<dbReference type="Gene3D" id="3.40.50.300">
    <property type="entry name" value="P-loop containing nucleotide triphosphate hydrolases"/>
    <property type="match status" value="1"/>
</dbReference>
<dbReference type="SUPFAM" id="SSF52540">
    <property type="entry name" value="P-loop containing nucleoside triphosphate hydrolases"/>
    <property type="match status" value="1"/>
</dbReference>
<dbReference type="Pfam" id="PF05621">
    <property type="entry name" value="TniB"/>
    <property type="match status" value="1"/>
</dbReference>
<protein>
    <submittedName>
        <fullName evidence="1">TniB protein</fullName>
    </submittedName>
</protein>
<accession>A0A368YBM4</accession>
<name>A0A368YBM4_9RHOB</name>
<comment type="caution">
    <text evidence="1">The sequence shown here is derived from an EMBL/GenBank/DDBJ whole genome shotgun (WGS) entry which is preliminary data.</text>
</comment>
<dbReference type="AlphaFoldDB" id="A0A368YBM4"/>
<proteinExistence type="predicted"/>
<sequence length="269" mass="29419">MGPSGAGKTTLVRNALHQHPSGLHILSEGEEQADVVSLAVPSPATPKGVGLGMLDTLGYQLRRDRSAHIIWQLVKTQFAERQVLFLHLDEAQDFARHNNRGEQHAVISTLKSLMQSPKWPVGLILSGMPDLLDLVNMDPQLARRLRPIEHRPLKTSVDGGMIVAAIRQYAAAAQIAADENLGKPDFVRRLVHAADSCFGILAEMICEAIGEVLLPGDDTLSVKAFVSCFARRSGCPNGLNPFIAENYLTINVRKLLEPEPGPDIPRRPR</sequence>
<dbReference type="InterPro" id="IPR008868">
    <property type="entry name" value="TniB"/>
</dbReference>
<evidence type="ECO:0000313" key="1">
    <source>
        <dbReference type="EMBL" id="RCW77099.1"/>
    </source>
</evidence>
<gene>
    <name evidence="1" type="ORF">DFP89_1803</name>
</gene>
<dbReference type="EMBL" id="QPJL01000080">
    <property type="protein sequence ID" value="RCW77099.1"/>
    <property type="molecule type" value="Genomic_DNA"/>
</dbReference>
<organism evidence="1 2">
    <name type="scientific">Paracoccus lutimaris</name>
    <dbReference type="NCBI Taxonomy" id="1490030"/>
    <lineage>
        <taxon>Bacteria</taxon>
        <taxon>Pseudomonadati</taxon>
        <taxon>Pseudomonadota</taxon>
        <taxon>Alphaproteobacteria</taxon>
        <taxon>Rhodobacterales</taxon>
        <taxon>Paracoccaceae</taxon>
        <taxon>Paracoccus</taxon>
    </lineage>
</organism>
<evidence type="ECO:0000313" key="2">
    <source>
        <dbReference type="Proteomes" id="UP000253345"/>
    </source>
</evidence>
<dbReference type="InterPro" id="IPR027417">
    <property type="entry name" value="P-loop_NTPase"/>
</dbReference>
<keyword evidence="2" id="KW-1185">Reference proteome</keyword>
<dbReference type="Proteomes" id="UP000253345">
    <property type="component" value="Unassembled WGS sequence"/>
</dbReference>
<reference evidence="1 2" key="1">
    <citation type="submission" date="2018-07" db="EMBL/GenBank/DDBJ databases">
        <title>Genomic Encyclopedia of Type Strains, Phase III (KMG-III): the genomes of soil and plant-associated and newly described type strains.</title>
        <authorList>
            <person name="Whitman W."/>
        </authorList>
    </citation>
    <scope>NUCLEOTIDE SEQUENCE [LARGE SCALE GENOMIC DNA]</scope>
    <source>
        <strain evidence="1 2">CECT 8525</strain>
    </source>
</reference>